<protein>
    <submittedName>
        <fullName evidence="1">Uncharacterized protein</fullName>
    </submittedName>
</protein>
<evidence type="ECO:0000313" key="2">
    <source>
        <dbReference type="Proteomes" id="UP000886998"/>
    </source>
</evidence>
<accession>A0A8X6M6I1</accession>
<comment type="caution">
    <text evidence="1">The sequence shown here is derived from an EMBL/GenBank/DDBJ whole genome shotgun (WGS) entry which is preliminary data.</text>
</comment>
<dbReference type="Proteomes" id="UP000886998">
    <property type="component" value="Unassembled WGS sequence"/>
</dbReference>
<proteinExistence type="predicted"/>
<keyword evidence="2" id="KW-1185">Reference proteome</keyword>
<organism evidence="1 2">
    <name type="scientific">Trichonephila inaurata madagascariensis</name>
    <dbReference type="NCBI Taxonomy" id="2747483"/>
    <lineage>
        <taxon>Eukaryota</taxon>
        <taxon>Metazoa</taxon>
        <taxon>Ecdysozoa</taxon>
        <taxon>Arthropoda</taxon>
        <taxon>Chelicerata</taxon>
        <taxon>Arachnida</taxon>
        <taxon>Araneae</taxon>
        <taxon>Araneomorphae</taxon>
        <taxon>Entelegynae</taxon>
        <taxon>Araneoidea</taxon>
        <taxon>Nephilidae</taxon>
        <taxon>Trichonephila</taxon>
        <taxon>Trichonephila inaurata</taxon>
    </lineage>
</organism>
<reference evidence="1" key="1">
    <citation type="submission" date="2020-08" db="EMBL/GenBank/DDBJ databases">
        <title>Multicomponent nature underlies the extraordinary mechanical properties of spider dragline silk.</title>
        <authorList>
            <person name="Kono N."/>
            <person name="Nakamura H."/>
            <person name="Mori M."/>
            <person name="Yoshida Y."/>
            <person name="Ohtoshi R."/>
            <person name="Malay A.D."/>
            <person name="Moran D.A.P."/>
            <person name="Tomita M."/>
            <person name="Numata K."/>
            <person name="Arakawa K."/>
        </authorList>
    </citation>
    <scope>NUCLEOTIDE SEQUENCE</scope>
</reference>
<sequence>MCRFHGPGTMRNDEDFTDRPREFKGWWDIQSTLYGISTAPDRHRVAEHKICFDLLKLRKKIGERNEKGKRVDLTVSSRKKEMQLFTSAENSEVVSENSRAAVPENSDAVHEKILKPKESESAFQKVYKTFDLPKTIVHWG</sequence>
<name>A0A8X6M6I1_9ARAC</name>
<gene>
    <name evidence="1" type="ORF">TNIN_52211</name>
</gene>
<evidence type="ECO:0000313" key="1">
    <source>
        <dbReference type="EMBL" id="GFS29785.1"/>
    </source>
</evidence>
<dbReference type="EMBL" id="BMAV01024061">
    <property type="protein sequence ID" value="GFS29785.1"/>
    <property type="molecule type" value="Genomic_DNA"/>
</dbReference>
<dbReference type="AlphaFoldDB" id="A0A8X6M6I1"/>